<feature type="region of interest" description="Disordered" evidence="8">
    <location>
        <begin position="1"/>
        <end position="36"/>
    </location>
</feature>
<reference evidence="10 11" key="1">
    <citation type="submission" date="2020-07" db="EMBL/GenBank/DDBJ databases">
        <title>Streptomyces isolated from Indian soil.</title>
        <authorList>
            <person name="Mandal S."/>
            <person name="Maiti P.K."/>
        </authorList>
    </citation>
    <scope>NUCLEOTIDE SEQUENCE [LARGE SCALE GENOMIC DNA]</scope>
    <source>
        <strain evidence="10 11">PSKA54</strain>
    </source>
</reference>
<dbReference type="InterPro" id="IPR029510">
    <property type="entry name" value="Ald_DH_CS_GLU"/>
</dbReference>
<feature type="domain" description="Aldehyde dehydrogenase" evidence="9">
    <location>
        <begin position="59"/>
        <end position="513"/>
    </location>
</feature>
<evidence type="ECO:0000256" key="5">
    <source>
        <dbReference type="ARBA" id="ARBA00048559"/>
    </source>
</evidence>
<dbReference type="CDD" id="cd07101">
    <property type="entry name" value="ALDH_SSADH2_GabD2"/>
    <property type="match status" value="1"/>
</dbReference>
<keyword evidence="3 7" id="KW-0560">Oxidoreductase</keyword>
<sequence>MTDSQATAPTPGATPDTTGATVGTNPLAPAPAGARTAADVVTPELVAQLTRDVVGSGRTANHTPFTGEKLADLPESTPADVEEAFARARAAQPVWAATPVRQRAAVLLRFHDLVLARQAEVLDLIQLETGKARLHAHEEVQAVAVAARHYGRKAPSYLRPKGHTGAVPTLTKVTELRHPRGVIGQIAPWNYPLELSVGDALPAFVAGNAVVMKPDTETALTALWARDLLIEAGLPAGVFQVVLGDGPVVGPEVVKRADYVSFTGSTRTGREVAQGAAARLVGVSLELGGKNAMLVLHDADIEKAAAGAVRGCFSTAGQLCISIERLYVHESVADAFVERFAARTKAMRLGTSLAYGADMGSLAGARQLEVVARHVEEAVKQGAKVVAGGVARPDIGPYFYEPTILDGVEASMAVCSEETFGPVVSLYRFKDEDEAVELANSTPYGLNSSVWTKDGRRGRRIAARLRSGTVNVNEGYASAYGSVQSPMGGMKDSGLGRRHGSEGILKYTEPQTVAHQRIMPMAPAFGMDDEKYAAFMSRSLRVMKALRLR</sequence>
<evidence type="ECO:0000256" key="1">
    <source>
        <dbReference type="ARBA" id="ARBA00009986"/>
    </source>
</evidence>
<dbReference type="FunFam" id="3.40.309.10:FF:000009">
    <property type="entry name" value="Aldehyde dehydrogenase A"/>
    <property type="match status" value="1"/>
</dbReference>
<dbReference type="EC" id="1.2.1.79" evidence="4"/>
<evidence type="ECO:0000256" key="8">
    <source>
        <dbReference type="SAM" id="MobiDB-lite"/>
    </source>
</evidence>
<dbReference type="EMBL" id="JACEQY010000006">
    <property type="protein sequence ID" value="MBA4861452.1"/>
    <property type="molecule type" value="Genomic_DNA"/>
</dbReference>
<dbReference type="InterPro" id="IPR016163">
    <property type="entry name" value="Ald_DH_C"/>
</dbReference>
<dbReference type="InterPro" id="IPR016162">
    <property type="entry name" value="Ald_DH_N"/>
</dbReference>
<evidence type="ECO:0000313" key="11">
    <source>
        <dbReference type="Proteomes" id="UP000586976"/>
    </source>
</evidence>
<evidence type="ECO:0000256" key="3">
    <source>
        <dbReference type="ARBA" id="ARBA00023002"/>
    </source>
</evidence>
<protein>
    <recommendedName>
        <fullName evidence="4">succinate-semialdehyde dehydrogenase (NADP(+))</fullName>
        <ecNumber evidence="4">1.2.1.79</ecNumber>
    </recommendedName>
</protein>
<dbReference type="Pfam" id="PF00171">
    <property type="entry name" value="Aldedh"/>
    <property type="match status" value="1"/>
</dbReference>
<organism evidence="10 11">
    <name type="scientific">Streptomyces himalayensis subsp. aureolus</name>
    <dbReference type="NCBI Taxonomy" id="2758039"/>
    <lineage>
        <taxon>Bacteria</taxon>
        <taxon>Bacillati</taxon>
        <taxon>Actinomycetota</taxon>
        <taxon>Actinomycetes</taxon>
        <taxon>Kitasatosporales</taxon>
        <taxon>Streptomycetaceae</taxon>
        <taxon>Streptomyces</taxon>
        <taxon>Streptomyces himalayensis</taxon>
    </lineage>
</organism>
<comment type="catalytic activity">
    <reaction evidence="5">
        <text>succinate semialdehyde + NADP(+) + H2O = succinate + NADPH + 2 H(+)</text>
        <dbReference type="Rhea" id="RHEA:13213"/>
        <dbReference type="ChEBI" id="CHEBI:15377"/>
        <dbReference type="ChEBI" id="CHEBI:15378"/>
        <dbReference type="ChEBI" id="CHEBI:30031"/>
        <dbReference type="ChEBI" id="CHEBI:57706"/>
        <dbReference type="ChEBI" id="CHEBI:57783"/>
        <dbReference type="ChEBI" id="CHEBI:58349"/>
        <dbReference type="EC" id="1.2.1.79"/>
    </reaction>
</comment>
<comment type="caution">
    <text evidence="10">The sequence shown here is derived from an EMBL/GenBank/DDBJ whole genome shotgun (WGS) entry which is preliminary data.</text>
</comment>
<dbReference type="NCBIfam" id="NF006916">
    <property type="entry name" value="PRK09407.1"/>
    <property type="match status" value="1"/>
</dbReference>
<dbReference type="PANTHER" id="PTHR11699">
    <property type="entry name" value="ALDEHYDE DEHYDROGENASE-RELATED"/>
    <property type="match status" value="1"/>
</dbReference>
<dbReference type="RefSeq" id="WP_181863431.1">
    <property type="nucleotide sequence ID" value="NZ_JACEQY010000006.1"/>
</dbReference>
<dbReference type="GO" id="GO:0036243">
    <property type="term" value="F:succinate-semialdehyde dehydrogenase (NADP+) activity"/>
    <property type="evidence" value="ECO:0007669"/>
    <property type="project" value="UniProtKB-EC"/>
</dbReference>
<keyword evidence="11" id="KW-1185">Reference proteome</keyword>
<feature type="active site" evidence="6">
    <location>
        <position position="286"/>
    </location>
</feature>
<name>A0A7W2HF21_9ACTN</name>
<dbReference type="PROSITE" id="PS00687">
    <property type="entry name" value="ALDEHYDE_DEHYDR_GLU"/>
    <property type="match status" value="1"/>
</dbReference>
<gene>
    <name evidence="10" type="ORF">H1V43_08630</name>
</gene>
<dbReference type="FunFam" id="3.40.605.10:FF:000010">
    <property type="entry name" value="N-succinylglutamate 5-semialdehyde dehydrogenase"/>
    <property type="match status" value="1"/>
</dbReference>
<dbReference type="AlphaFoldDB" id="A0A7W2HF21"/>
<keyword evidence="2" id="KW-0521">NADP</keyword>
<proteinExistence type="inferred from homology"/>
<dbReference type="Gene3D" id="3.40.309.10">
    <property type="entry name" value="Aldehyde Dehydrogenase, Chain A, domain 2"/>
    <property type="match status" value="1"/>
</dbReference>
<evidence type="ECO:0000256" key="2">
    <source>
        <dbReference type="ARBA" id="ARBA00022857"/>
    </source>
</evidence>
<dbReference type="Proteomes" id="UP000586976">
    <property type="component" value="Unassembled WGS sequence"/>
</dbReference>
<dbReference type="InterPro" id="IPR016161">
    <property type="entry name" value="Ald_DH/histidinol_DH"/>
</dbReference>
<dbReference type="Gene3D" id="3.40.605.10">
    <property type="entry name" value="Aldehyde Dehydrogenase, Chain A, domain 1"/>
    <property type="match status" value="1"/>
</dbReference>
<accession>A0A7W2HF21</accession>
<dbReference type="InterPro" id="IPR015590">
    <property type="entry name" value="Aldehyde_DH_dom"/>
</dbReference>
<evidence type="ECO:0000313" key="10">
    <source>
        <dbReference type="EMBL" id="MBA4861452.1"/>
    </source>
</evidence>
<evidence type="ECO:0000256" key="7">
    <source>
        <dbReference type="RuleBase" id="RU003345"/>
    </source>
</evidence>
<evidence type="ECO:0000256" key="6">
    <source>
        <dbReference type="PROSITE-ProRule" id="PRU10007"/>
    </source>
</evidence>
<dbReference type="SUPFAM" id="SSF53720">
    <property type="entry name" value="ALDH-like"/>
    <property type="match status" value="1"/>
</dbReference>
<evidence type="ECO:0000259" key="9">
    <source>
        <dbReference type="Pfam" id="PF00171"/>
    </source>
</evidence>
<evidence type="ECO:0000256" key="4">
    <source>
        <dbReference type="ARBA" id="ARBA00039122"/>
    </source>
</evidence>
<comment type="similarity">
    <text evidence="1 7">Belongs to the aldehyde dehydrogenase family.</text>
</comment>